<dbReference type="PANTHER" id="PTHR35391:SF5">
    <property type="entry name" value="DUF6590 DOMAIN-CONTAINING PROTEIN"/>
    <property type="match status" value="1"/>
</dbReference>
<dbReference type="EMBL" id="JBFXLQ010000073">
    <property type="protein sequence ID" value="KAL2861218.1"/>
    <property type="molecule type" value="Genomic_DNA"/>
</dbReference>
<protein>
    <submittedName>
        <fullName evidence="1">Uncharacterized protein</fullName>
    </submittedName>
</protein>
<organism evidence="1 2">
    <name type="scientific">Aspergillus lucknowensis</name>
    <dbReference type="NCBI Taxonomy" id="176173"/>
    <lineage>
        <taxon>Eukaryota</taxon>
        <taxon>Fungi</taxon>
        <taxon>Dikarya</taxon>
        <taxon>Ascomycota</taxon>
        <taxon>Pezizomycotina</taxon>
        <taxon>Eurotiomycetes</taxon>
        <taxon>Eurotiomycetidae</taxon>
        <taxon>Eurotiales</taxon>
        <taxon>Aspergillaceae</taxon>
        <taxon>Aspergillus</taxon>
        <taxon>Aspergillus subgen. Nidulantes</taxon>
    </lineage>
</organism>
<dbReference type="GeneID" id="98145547"/>
<reference evidence="1 2" key="1">
    <citation type="submission" date="2024-07" db="EMBL/GenBank/DDBJ databases">
        <title>Section-level genome sequencing and comparative genomics of Aspergillus sections Usti and Cavernicolus.</title>
        <authorList>
            <consortium name="Lawrence Berkeley National Laboratory"/>
            <person name="Nybo J.L."/>
            <person name="Vesth T.C."/>
            <person name="Theobald S."/>
            <person name="Frisvad J.C."/>
            <person name="Larsen T.O."/>
            <person name="Kjaerboelling I."/>
            <person name="Rothschild-Mancinelli K."/>
            <person name="Lyhne E.K."/>
            <person name="Kogle M.E."/>
            <person name="Barry K."/>
            <person name="Clum A."/>
            <person name="Na H."/>
            <person name="Ledsgaard L."/>
            <person name="Lin J."/>
            <person name="Lipzen A."/>
            <person name="Kuo A."/>
            <person name="Riley R."/>
            <person name="Mondo S."/>
            <person name="Labutti K."/>
            <person name="Haridas S."/>
            <person name="Pangalinan J."/>
            <person name="Salamov A.A."/>
            <person name="Simmons B.A."/>
            <person name="Magnuson J.K."/>
            <person name="Chen J."/>
            <person name="Drula E."/>
            <person name="Henrissat B."/>
            <person name="Wiebenga A."/>
            <person name="Lubbers R.J."/>
            <person name="Gomes A.C."/>
            <person name="Macurrencykelacurrency M.R."/>
            <person name="Stajich J."/>
            <person name="Grigoriev I.V."/>
            <person name="Mortensen U.H."/>
            <person name="De Vries R.P."/>
            <person name="Baker S.E."/>
            <person name="Andersen M.R."/>
        </authorList>
    </citation>
    <scope>NUCLEOTIDE SEQUENCE [LARGE SCALE GENOMIC DNA]</scope>
    <source>
        <strain evidence="1 2">CBS 449.75</strain>
    </source>
</reference>
<sequence>MDGVTETLASVGQEIRSKFRYLEGSGAVNEPKWGKCDNEMQRFELWARNLGLYTGGHSSLDYRFRDAQLLFDHTLSLLKDFARILAQLLRVVESAEGPNEQEISDDSEEEDVSSYQEKPLFELLTESASATIDKLYRLAFKIRNPATRLGSSKALGYREVDKETGVDLIEQFSLVDHQYIRELFRSYDSTHTEDYYLIPRLAKANTRRRQQFRYWKKRREAFELLSLADIVDEDTGLHHKDIPREQQEHLAVPGMEPLVNLAPSQPSTATWLNVEKVKLEDDMSVISAVSFLPSRDDQDADSVSLPPPPQIGPEVKEFECPYCFTVCPQKLANQKNWE</sequence>
<name>A0ABR4L9K3_9EURO</name>
<gene>
    <name evidence="1" type="ORF">BJX67DRAFT_367070</name>
</gene>
<keyword evidence="2" id="KW-1185">Reference proteome</keyword>
<comment type="caution">
    <text evidence="1">The sequence shown here is derived from an EMBL/GenBank/DDBJ whole genome shotgun (WGS) entry which is preliminary data.</text>
</comment>
<evidence type="ECO:0000313" key="2">
    <source>
        <dbReference type="Proteomes" id="UP001610432"/>
    </source>
</evidence>
<proteinExistence type="predicted"/>
<dbReference type="PANTHER" id="PTHR35391">
    <property type="entry name" value="C2H2-TYPE DOMAIN-CONTAINING PROTEIN-RELATED"/>
    <property type="match status" value="1"/>
</dbReference>
<dbReference type="Proteomes" id="UP001610432">
    <property type="component" value="Unassembled WGS sequence"/>
</dbReference>
<dbReference type="RefSeq" id="XP_070881112.1">
    <property type="nucleotide sequence ID" value="XM_071030475.1"/>
</dbReference>
<accession>A0ABR4L9K3</accession>
<evidence type="ECO:0000313" key="1">
    <source>
        <dbReference type="EMBL" id="KAL2861218.1"/>
    </source>
</evidence>